<dbReference type="OrthoDB" id="9802699at2"/>
<organism evidence="7 9">
    <name type="scientific">Limnoraphis robusta CS-951</name>
    <dbReference type="NCBI Taxonomy" id="1637645"/>
    <lineage>
        <taxon>Bacteria</taxon>
        <taxon>Bacillati</taxon>
        <taxon>Cyanobacteriota</taxon>
        <taxon>Cyanophyceae</taxon>
        <taxon>Oscillatoriophycideae</taxon>
        <taxon>Oscillatoriales</taxon>
        <taxon>Sirenicapillariaceae</taxon>
        <taxon>Limnoraphis</taxon>
    </lineage>
</organism>
<dbReference type="GO" id="GO:0000287">
    <property type="term" value="F:magnesium ion binding"/>
    <property type="evidence" value="ECO:0007669"/>
    <property type="project" value="UniProtKB-UniRule"/>
</dbReference>
<reference evidence="7 9" key="1">
    <citation type="submission" date="2015-06" db="EMBL/GenBank/DDBJ databases">
        <title>Draft genome assembly of filamentous brackish cyanobacterium Limnoraphis robusta strain CS-951.</title>
        <authorList>
            <person name="Willis A."/>
            <person name="Parks M."/>
            <person name="Burford M.A."/>
        </authorList>
    </citation>
    <scope>NUCLEOTIDE SEQUENCE [LARGE SCALE GENOMIC DNA]</scope>
    <source>
        <strain evidence="7 9">CS-951</strain>
    </source>
</reference>
<dbReference type="InterPro" id="IPR041338">
    <property type="entry name" value="OSBS_N"/>
</dbReference>
<dbReference type="PANTHER" id="PTHR48073:SF6">
    <property type="entry name" value="PROTEIN PHYLLO, CHLOROPLASTIC-LIKE"/>
    <property type="match status" value="1"/>
</dbReference>
<proteinExistence type="inferred from homology"/>
<dbReference type="InterPro" id="IPR029017">
    <property type="entry name" value="Enolase-like_N"/>
</dbReference>
<dbReference type="Gene3D" id="3.20.20.120">
    <property type="entry name" value="Enolase-like C-terminal domain"/>
    <property type="match status" value="1"/>
</dbReference>
<feature type="domain" description="Mandelate racemase/muconate lactonizing enzyme C-terminal" evidence="6">
    <location>
        <begin position="125"/>
        <end position="233"/>
    </location>
</feature>
<comment type="caution">
    <text evidence="7">The sequence shown here is derived from an EMBL/GenBank/DDBJ whole genome shotgun (WGS) entry which is preliminary data.</text>
</comment>
<sequence length="334" mass="38284">MVYQFNFSPYCRKFKHPLKTHHGTWKTREGIIIRLTNEQGKIAWGEIAPLSWFGSETLQQALEFCQQLPQTLTLEDILEIPDNLPACQFGFESALTYPKTRFLKETGFLRELKFSGLLPSGNAGLPVFKTLLNQGFRTFKWKIAVHPISEELQIFKQLTQLILETINSEREKQEIIYLRLDANGGLSWEEANQWLSVCDEIKSDILKIEYLEQPLSVDQFAEMLALNKQYSTPIALDESVANLKQIKDCYQRGWRGIFVIKPAIVGSPRKLRKLCLENSIDAVFSSVFETPVGRQAALNLASQLSDPKRAVGFGIGHWFQENDQSWWCELSSTF</sequence>
<dbReference type="Pfam" id="PF21508">
    <property type="entry name" value="MenC_N"/>
    <property type="match status" value="1"/>
</dbReference>
<dbReference type="EMBL" id="LATL02000332">
    <property type="protein sequence ID" value="KKD39921.1"/>
    <property type="molecule type" value="Genomic_DNA"/>
</dbReference>
<dbReference type="NCBIfam" id="NF002739">
    <property type="entry name" value="PRK02714.1"/>
    <property type="match status" value="1"/>
</dbReference>
<dbReference type="SUPFAM" id="SSF51604">
    <property type="entry name" value="Enolase C-terminal domain-like"/>
    <property type="match status" value="1"/>
</dbReference>
<keyword evidence="1 4" id="KW-0479">Metal-binding</keyword>
<feature type="binding site" evidence="4">
    <location>
        <position position="181"/>
    </location>
    <ligand>
        <name>Mg(2+)</name>
        <dbReference type="ChEBI" id="CHEBI:18420"/>
    </ligand>
</feature>
<evidence type="ECO:0000256" key="2">
    <source>
        <dbReference type="ARBA" id="ARBA00022842"/>
    </source>
</evidence>
<evidence type="ECO:0000313" key="7">
    <source>
        <dbReference type="EMBL" id="KKD39921.1"/>
    </source>
</evidence>
<dbReference type="AlphaFoldDB" id="A0A0F5YM04"/>
<dbReference type="GO" id="GO:0043748">
    <property type="term" value="F:O-succinylbenzoate synthase activity"/>
    <property type="evidence" value="ECO:0007669"/>
    <property type="project" value="UniProtKB-EC"/>
</dbReference>
<dbReference type="CDD" id="cd03320">
    <property type="entry name" value="OSBS"/>
    <property type="match status" value="1"/>
</dbReference>
<dbReference type="GO" id="GO:0042372">
    <property type="term" value="P:phylloquinone biosynthetic process"/>
    <property type="evidence" value="ECO:0007669"/>
    <property type="project" value="UniProtKB-UniRule"/>
</dbReference>
<protein>
    <recommendedName>
        <fullName evidence="4 5">o-succinylbenzoate synthase</fullName>
        <shortName evidence="4">OSB synthase</shortName>
        <shortName evidence="4">OSBS</shortName>
        <ecNumber evidence="4 5">4.2.1.113</ecNumber>
    </recommendedName>
    <alternativeName>
        <fullName evidence="4">4-(2'-carboxyphenyl)-4-oxybutyric acid synthase</fullName>
    </alternativeName>
    <alternativeName>
        <fullName evidence="4">o-succinylbenzoic acid synthase</fullName>
    </alternativeName>
</protein>
<evidence type="ECO:0000256" key="5">
    <source>
        <dbReference type="NCBIfam" id="TIGR01927"/>
    </source>
</evidence>
<dbReference type="GO" id="GO:0009234">
    <property type="term" value="P:menaquinone biosynthetic process"/>
    <property type="evidence" value="ECO:0007669"/>
    <property type="project" value="UniProtKB-UniRule"/>
</dbReference>
<dbReference type="InterPro" id="IPR010196">
    <property type="entry name" value="OSB_synthase_MenC1"/>
</dbReference>
<dbReference type="InterPro" id="IPR029065">
    <property type="entry name" value="Enolase_C-like"/>
</dbReference>
<dbReference type="PATRIC" id="fig|1637645.4.peg.5374"/>
<feature type="active site" description="Proton acceptor" evidence="4">
    <location>
        <position position="261"/>
    </location>
</feature>
<evidence type="ECO:0000256" key="3">
    <source>
        <dbReference type="ARBA" id="ARBA00023239"/>
    </source>
</evidence>
<keyword evidence="3 4" id="KW-0456">Lyase</keyword>
<gene>
    <name evidence="4" type="primary">menC</name>
    <name evidence="7" type="ORF">WN50_00800</name>
    <name evidence="8" type="ORF">WN50_38025</name>
</gene>
<feature type="binding site" evidence="4">
    <location>
        <position position="237"/>
    </location>
    <ligand>
        <name>Mg(2+)</name>
        <dbReference type="ChEBI" id="CHEBI:18420"/>
    </ligand>
</feature>
<dbReference type="UniPathway" id="UPA01057">
    <property type="reaction ID" value="UER00165"/>
</dbReference>
<dbReference type="SMART" id="SM00922">
    <property type="entry name" value="MR_MLE"/>
    <property type="match status" value="1"/>
</dbReference>
<dbReference type="InterPro" id="IPR013342">
    <property type="entry name" value="Mandelate_racemase_C"/>
</dbReference>
<accession>A0A0F5YM04</accession>
<dbReference type="RefSeq" id="WP_046276584.1">
    <property type="nucleotide sequence ID" value="NZ_LATL02000271.1"/>
</dbReference>
<comment type="cofactor">
    <cofactor evidence="4">
        <name>a divalent metal cation</name>
        <dbReference type="ChEBI" id="CHEBI:60240"/>
    </cofactor>
</comment>
<comment type="pathway">
    <text evidence="4">Cofactor biosynthesis; phylloquinone biosynthesis.</text>
</comment>
<dbReference type="EMBL" id="LATL02000271">
    <property type="protein sequence ID" value="KMW70073.1"/>
    <property type="molecule type" value="Genomic_DNA"/>
</dbReference>
<comment type="pathway">
    <text evidence="4">Quinol/quinone metabolism; 1,4-dihydroxy-2-naphthoate biosynthesis; 1,4-dihydroxy-2-naphthoate from chorismate: step 4/7.</text>
</comment>
<dbReference type="SFLD" id="SFLDS00001">
    <property type="entry name" value="Enolase"/>
    <property type="match status" value="1"/>
</dbReference>
<evidence type="ECO:0000259" key="6">
    <source>
        <dbReference type="SMART" id="SM00922"/>
    </source>
</evidence>
<evidence type="ECO:0000256" key="4">
    <source>
        <dbReference type="HAMAP-Rule" id="MF_00470"/>
    </source>
</evidence>
<evidence type="ECO:0000256" key="1">
    <source>
        <dbReference type="ARBA" id="ARBA00022723"/>
    </source>
</evidence>
<dbReference type="EC" id="4.2.1.113" evidence="4 5"/>
<feature type="binding site" evidence="4">
    <location>
        <position position="212"/>
    </location>
    <ligand>
        <name>Mg(2+)</name>
        <dbReference type="ChEBI" id="CHEBI:18420"/>
    </ligand>
</feature>
<dbReference type="HAMAP" id="MF_00470">
    <property type="entry name" value="MenC_1"/>
    <property type="match status" value="1"/>
</dbReference>
<dbReference type="PANTHER" id="PTHR48073">
    <property type="entry name" value="O-SUCCINYLBENZOATE SYNTHASE-RELATED"/>
    <property type="match status" value="1"/>
</dbReference>
<keyword evidence="2 4" id="KW-0460">Magnesium</keyword>
<dbReference type="Gene3D" id="3.30.390.10">
    <property type="entry name" value="Enolase-like, N-terminal domain"/>
    <property type="match status" value="1"/>
</dbReference>
<comment type="function">
    <text evidence="4">Converts 2-succinyl-6-hydroxy-2,4-cyclohexadiene-1-carboxylate (SHCHC) to 2-succinylbenzoate (OSB).</text>
</comment>
<comment type="catalytic activity">
    <reaction evidence="4">
        <text>(1R,6R)-6-hydroxy-2-succinyl-cyclohexa-2,4-diene-1-carboxylate = 2-succinylbenzoate + H2O</text>
        <dbReference type="Rhea" id="RHEA:10196"/>
        <dbReference type="ChEBI" id="CHEBI:15377"/>
        <dbReference type="ChEBI" id="CHEBI:18325"/>
        <dbReference type="ChEBI" id="CHEBI:58689"/>
        <dbReference type="EC" id="4.2.1.113"/>
    </reaction>
</comment>
<dbReference type="SFLD" id="SFLDG00180">
    <property type="entry name" value="muconate_cycloisomerase"/>
    <property type="match status" value="1"/>
</dbReference>
<dbReference type="Pfam" id="PF13378">
    <property type="entry name" value="MR_MLE_C"/>
    <property type="match status" value="1"/>
</dbReference>
<feature type="active site" description="Proton donor" evidence="4">
    <location>
        <position position="142"/>
    </location>
</feature>
<dbReference type="SUPFAM" id="SSF54826">
    <property type="entry name" value="Enolase N-terminal domain-like"/>
    <property type="match status" value="1"/>
</dbReference>
<dbReference type="UniPathway" id="UPA00995"/>
<comment type="similarity">
    <text evidence="4">Belongs to the mandelate racemase/muconate lactonizing enzyme family. MenC type 1 subfamily.</text>
</comment>
<dbReference type="SFLD" id="SFLDF00009">
    <property type="entry name" value="o-succinylbenzoate_synthase"/>
    <property type="match status" value="1"/>
</dbReference>
<dbReference type="NCBIfam" id="TIGR01927">
    <property type="entry name" value="menC_gam_Gplu"/>
    <property type="match status" value="1"/>
</dbReference>
<dbReference type="InterPro" id="IPR036849">
    <property type="entry name" value="Enolase-like_C_sf"/>
</dbReference>
<evidence type="ECO:0000313" key="8">
    <source>
        <dbReference type="EMBL" id="KMW70073.1"/>
    </source>
</evidence>
<dbReference type="Proteomes" id="UP000033607">
    <property type="component" value="Unassembled WGS sequence"/>
</dbReference>
<name>A0A0F5YM04_9CYAN</name>
<evidence type="ECO:0000313" key="9">
    <source>
        <dbReference type="Proteomes" id="UP000033607"/>
    </source>
</evidence>